<dbReference type="RefSeq" id="WP_036943446.1">
    <property type="nucleotide sequence ID" value="NZ_CP010341.1"/>
</dbReference>
<evidence type="ECO:0000313" key="1">
    <source>
        <dbReference type="EMBL" id="CEP26496.1"/>
    </source>
</evidence>
<sequence>MALFGIGRKHHGQRHYAARPADTFAAVLAATARDDSGFTQKDHDAAHHVVELTSKGSRLTYGDRFTVSFAPATGGTLVKVEGAGATEFAATSSARMQKEFDRLFSEVYAELRRDKKFIG</sequence>
<dbReference type="KEGG" id="pfre:RM25_2019"/>
<gene>
    <name evidence="1" type="ORF">PFCIRM138_07870</name>
</gene>
<dbReference type="PATRIC" id="fig|66712.6.peg.2061"/>
<protein>
    <submittedName>
        <fullName evidence="1">Uncharacterized protein</fullName>
    </submittedName>
</protein>
<dbReference type="GeneID" id="61221296"/>
<name>A0A068VV94_PROFF</name>
<accession>A0A068VV94</accession>
<organism evidence="1">
    <name type="scientific">Propionibacterium freudenreichii subsp. freudenreichii</name>
    <dbReference type="NCBI Taxonomy" id="66712"/>
    <lineage>
        <taxon>Bacteria</taxon>
        <taxon>Bacillati</taxon>
        <taxon>Actinomycetota</taxon>
        <taxon>Actinomycetes</taxon>
        <taxon>Propionibacteriales</taxon>
        <taxon>Propionibacteriaceae</taxon>
        <taxon>Propionibacterium</taxon>
    </lineage>
</organism>
<dbReference type="EMBL" id="LM676413">
    <property type="protein sequence ID" value="CEP26496.1"/>
    <property type="molecule type" value="Genomic_DNA"/>
</dbReference>
<reference evidence="1" key="1">
    <citation type="submission" date="2014-08" db="EMBL/GenBank/DDBJ databases">
        <authorList>
            <person name="Falentin Helene"/>
        </authorList>
    </citation>
    <scope>NUCLEOTIDE SEQUENCE</scope>
</reference>
<dbReference type="AlphaFoldDB" id="A0A068VV94"/>
<proteinExistence type="predicted"/>